<protein>
    <submittedName>
        <fullName evidence="2">Uncharacterized protein</fullName>
    </submittedName>
</protein>
<evidence type="ECO:0000313" key="3">
    <source>
        <dbReference type="Proteomes" id="UP000054097"/>
    </source>
</evidence>
<organism evidence="2 3">
    <name type="scientific">Serendipita vermifera MAFF 305830</name>
    <dbReference type="NCBI Taxonomy" id="933852"/>
    <lineage>
        <taxon>Eukaryota</taxon>
        <taxon>Fungi</taxon>
        <taxon>Dikarya</taxon>
        <taxon>Basidiomycota</taxon>
        <taxon>Agaricomycotina</taxon>
        <taxon>Agaricomycetes</taxon>
        <taxon>Sebacinales</taxon>
        <taxon>Serendipitaceae</taxon>
        <taxon>Serendipita</taxon>
    </lineage>
</organism>
<dbReference type="OrthoDB" id="2683368at2759"/>
<feature type="region of interest" description="Disordered" evidence="1">
    <location>
        <begin position="198"/>
        <end position="336"/>
    </location>
</feature>
<proteinExistence type="predicted"/>
<dbReference type="AlphaFoldDB" id="A0A0C3AX72"/>
<reference evidence="3" key="2">
    <citation type="submission" date="2015-01" db="EMBL/GenBank/DDBJ databases">
        <title>Evolutionary Origins and Diversification of the Mycorrhizal Mutualists.</title>
        <authorList>
            <consortium name="DOE Joint Genome Institute"/>
            <consortium name="Mycorrhizal Genomics Consortium"/>
            <person name="Kohler A."/>
            <person name="Kuo A."/>
            <person name="Nagy L.G."/>
            <person name="Floudas D."/>
            <person name="Copeland A."/>
            <person name="Barry K.W."/>
            <person name="Cichocki N."/>
            <person name="Veneault-Fourrey C."/>
            <person name="LaButti K."/>
            <person name="Lindquist E.A."/>
            <person name="Lipzen A."/>
            <person name="Lundell T."/>
            <person name="Morin E."/>
            <person name="Murat C."/>
            <person name="Riley R."/>
            <person name="Ohm R."/>
            <person name="Sun H."/>
            <person name="Tunlid A."/>
            <person name="Henrissat B."/>
            <person name="Grigoriev I.V."/>
            <person name="Hibbett D.S."/>
            <person name="Martin F."/>
        </authorList>
    </citation>
    <scope>NUCLEOTIDE SEQUENCE [LARGE SCALE GENOMIC DNA]</scope>
    <source>
        <strain evidence="3">MAFF 305830</strain>
    </source>
</reference>
<feature type="compositionally biased region" description="Low complexity" evidence="1">
    <location>
        <begin position="241"/>
        <end position="254"/>
    </location>
</feature>
<dbReference type="EMBL" id="KN824290">
    <property type="protein sequence ID" value="KIM29110.1"/>
    <property type="molecule type" value="Genomic_DNA"/>
</dbReference>
<gene>
    <name evidence="2" type="ORF">M408DRAFT_128319</name>
</gene>
<dbReference type="HOGENOM" id="CLU_057364_0_0_1"/>
<feature type="region of interest" description="Disordered" evidence="1">
    <location>
        <begin position="1"/>
        <end position="136"/>
    </location>
</feature>
<accession>A0A0C3AX72</accession>
<reference evidence="2 3" key="1">
    <citation type="submission" date="2014-04" db="EMBL/GenBank/DDBJ databases">
        <authorList>
            <consortium name="DOE Joint Genome Institute"/>
            <person name="Kuo A."/>
            <person name="Zuccaro A."/>
            <person name="Kohler A."/>
            <person name="Nagy L.G."/>
            <person name="Floudas D."/>
            <person name="Copeland A."/>
            <person name="Barry K.W."/>
            <person name="Cichocki N."/>
            <person name="Veneault-Fourrey C."/>
            <person name="LaButti K."/>
            <person name="Lindquist E.A."/>
            <person name="Lipzen A."/>
            <person name="Lundell T."/>
            <person name="Morin E."/>
            <person name="Murat C."/>
            <person name="Sun H."/>
            <person name="Tunlid A."/>
            <person name="Henrissat B."/>
            <person name="Grigoriev I.V."/>
            <person name="Hibbett D.S."/>
            <person name="Martin F."/>
            <person name="Nordberg H.P."/>
            <person name="Cantor M.N."/>
            <person name="Hua S.X."/>
        </authorList>
    </citation>
    <scope>NUCLEOTIDE SEQUENCE [LARGE SCALE GENOMIC DNA]</scope>
    <source>
        <strain evidence="2 3">MAFF 305830</strain>
    </source>
</reference>
<feature type="compositionally biased region" description="Polar residues" evidence="1">
    <location>
        <begin position="72"/>
        <end position="81"/>
    </location>
</feature>
<dbReference type="Proteomes" id="UP000054097">
    <property type="component" value="Unassembled WGS sequence"/>
</dbReference>
<name>A0A0C3AX72_SERVB</name>
<keyword evidence="3" id="KW-1185">Reference proteome</keyword>
<feature type="compositionally biased region" description="Basic and acidic residues" evidence="1">
    <location>
        <begin position="111"/>
        <end position="120"/>
    </location>
</feature>
<feature type="compositionally biased region" description="Basic and acidic residues" evidence="1">
    <location>
        <begin position="306"/>
        <end position="321"/>
    </location>
</feature>
<evidence type="ECO:0000256" key="1">
    <source>
        <dbReference type="SAM" id="MobiDB-lite"/>
    </source>
</evidence>
<sequence>MSRDPRPNRSGAGAIPPPRRQYDEFDDEYQPTSRYYSNEIPDNSARGYGSGSRNQGGASGGSLLDRMKVKSYDQSSRTSNDGDYDNRPRQPTTATWARKSAAGAARQQAPEPRREERREVVQAPPDSDSAGNTLWGRVMNATGSLSINIPVGWSNISSDGPETPPGGESRLTKVMKQYYIDRARTPLDLPHWLFEEHERMPTAARQRAPRRYEEPEEEGYISAPAPRGALRDVYDKAARATPTSQQSTRSNQSSYPTSPNSDQAPGESKATSRLRALRDAKRMQQGGGVAASAASSRYDDDYANDGGRRSMEPASDVERRQPARVGLPSRPGGRYN</sequence>
<evidence type="ECO:0000313" key="2">
    <source>
        <dbReference type="EMBL" id="KIM29110.1"/>
    </source>
</evidence>
<feature type="compositionally biased region" description="Basic and acidic residues" evidence="1">
    <location>
        <begin position="229"/>
        <end position="238"/>
    </location>
</feature>